<reference evidence="11 12" key="1">
    <citation type="submission" date="2016-02" db="EMBL/GenBank/DDBJ databases">
        <title>Genome sequence of Clostridium colicanis DSM 13634.</title>
        <authorList>
            <person name="Poehlein A."/>
            <person name="Daniel R."/>
        </authorList>
    </citation>
    <scope>NUCLEOTIDE SEQUENCE [LARGE SCALE GENOMIC DNA]</scope>
    <source>
        <strain evidence="11 12">DSM 13634</strain>
    </source>
</reference>
<dbReference type="RefSeq" id="WP_061857995.1">
    <property type="nucleotide sequence ID" value="NZ_LTBB01000004.1"/>
</dbReference>
<dbReference type="Gene3D" id="3.40.1380.10">
    <property type="match status" value="1"/>
</dbReference>
<dbReference type="HAMAP" id="MF_00815">
    <property type="entry name" value="ATP_synth_gamma_bact"/>
    <property type="match status" value="1"/>
</dbReference>
<dbReference type="Pfam" id="PF00231">
    <property type="entry name" value="ATP-synt"/>
    <property type="match status" value="1"/>
</dbReference>
<protein>
    <recommendedName>
        <fullName evidence="10">ATP synthase gamma chain</fullName>
    </recommendedName>
    <alternativeName>
        <fullName evidence="10">ATP synthase F1 sector gamma subunit</fullName>
    </alternativeName>
    <alternativeName>
        <fullName evidence="10">F-ATPase gamma subunit</fullName>
    </alternativeName>
</protein>
<dbReference type="PATRIC" id="fig|1121305.3.peg.1125"/>
<accession>A0A151AP27</accession>
<keyword evidence="9 10" id="KW-0066">ATP synthesis</keyword>
<keyword evidence="12" id="KW-1185">Reference proteome</keyword>
<evidence type="ECO:0000313" key="11">
    <source>
        <dbReference type="EMBL" id="KYH29378.1"/>
    </source>
</evidence>
<comment type="subunit">
    <text evidence="10">F-type ATPases have 2 components, CF(1) - the catalytic core - and CF(0) - the membrane proton channel. CF(1) has five subunits: alpha(3), beta(3), gamma(1), delta(1), epsilon(1). CF(0) has three main subunits: a, b and c.</text>
</comment>
<dbReference type="CDD" id="cd12151">
    <property type="entry name" value="F1-ATPase_gamma"/>
    <property type="match status" value="1"/>
</dbReference>
<dbReference type="InterPro" id="IPR023632">
    <property type="entry name" value="ATP_synth_F1_gsu_CS"/>
</dbReference>
<dbReference type="GO" id="GO:0046933">
    <property type="term" value="F:proton-transporting ATP synthase activity, rotational mechanism"/>
    <property type="evidence" value="ECO:0007669"/>
    <property type="project" value="UniProtKB-UniRule"/>
</dbReference>
<dbReference type="GO" id="GO:0005886">
    <property type="term" value="C:plasma membrane"/>
    <property type="evidence" value="ECO:0007669"/>
    <property type="project" value="UniProtKB-SubCell"/>
</dbReference>
<dbReference type="EMBL" id="LTBB01000004">
    <property type="protein sequence ID" value="KYH29378.1"/>
    <property type="molecule type" value="Genomic_DNA"/>
</dbReference>
<evidence type="ECO:0000256" key="4">
    <source>
        <dbReference type="ARBA" id="ARBA00022448"/>
    </source>
</evidence>
<keyword evidence="8 10" id="KW-0139">CF(1)</keyword>
<gene>
    <name evidence="10 11" type="primary">atpG</name>
    <name evidence="11" type="ORF">CLCOL_11260</name>
</gene>
<evidence type="ECO:0000256" key="7">
    <source>
        <dbReference type="ARBA" id="ARBA00023136"/>
    </source>
</evidence>
<proteinExistence type="inferred from homology"/>
<dbReference type="AlphaFoldDB" id="A0A151AP27"/>
<keyword evidence="7 10" id="KW-0472">Membrane</keyword>
<keyword evidence="5 10" id="KW-0375">Hydrogen ion transport</keyword>
<dbReference type="Gene3D" id="1.10.287.80">
    <property type="entry name" value="ATP synthase, gamma subunit, helix hairpin domain"/>
    <property type="match status" value="1"/>
</dbReference>
<comment type="similarity">
    <text evidence="3 10">Belongs to the ATPase gamma chain family.</text>
</comment>
<evidence type="ECO:0000256" key="10">
    <source>
        <dbReference type="HAMAP-Rule" id="MF_00815"/>
    </source>
</evidence>
<dbReference type="GO" id="GO:0005524">
    <property type="term" value="F:ATP binding"/>
    <property type="evidence" value="ECO:0007669"/>
    <property type="project" value="UniProtKB-UniRule"/>
</dbReference>
<dbReference type="NCBIfam" id="TIGR01146">
    <property type="entry name" value="ATPsyn_F1gamma"/>
    <property type="match status" value="1"/>
</dbReference>
<evidence type="ECO:0000256" key="8">
    <source>
        <dbReference type="ARBA" id="ARBA00023196"/>
    </source>
</evidence>
<dbReference type="GO" id="GO:0042777">
    <property type="term" value="P:proton motive force-driven plasma membrane ATP synthesis"/>
    <property type="evidence" value="ECO:0007669"/>
    <property type="project" value="UniProtKB-UniRule"/>
</dbReference>
<comment type="subcellular location">
    <subcellularLocation>
        <location evidence="10">Cell membrane</location>
        <topology evidence="10">Peripheral membrane protein</topology>
    </subcellularLocation>
    <subcellularLocation>
        <location evidence="2">Membrane</location>
        <topology evidence="2">Peripheral membrane protein</topology>
    </subcellularLocation>
</comment>
<name>A0A151AP27_9CLOT</name>
<keyword evidence="6 10" id="KW-0406">Ion transport</keyword>
<evidence type="ECO:0000256" key="5">
    <source>
        <dbReference type="ARBA" id="ARBA00022781"/>
    </source>
</evidence>
<sequence>MAGAGLIAIKRRIKSINNTKKITKAIGLVATSKLRKNRGSLALNNDYYNSFREIMNEVLVDNEIDTNNIYFKSNGSKKKLYITLTSDTGLCGGFNANVVSKTLEYLLKDKENSLLIIVGQKGRTYFKKFNIESVAEYVEVPDMPTIKEAKTILDKALTLYSKGEVGEVNVIYTEFISAVKQEVKLKKLLPIERESIGVSNENNKDDKNSIVEFEPEKEKILETISELYLKQTLLNLMLNSKTSEQSARMNAMDGATKNANDLLDKLNLQYNRIRQSTITQEISEIVGGAEAQR</sequence>
<dbReference type="Proteomes" id="UP000075374">
    <property type="component" value="Unassembled WGS sequence"/>
</dbReference>
<evidence type="ECO:0000256" key="2">
    <source>
        <dbReference type="ARBA" id="ARBA00004170"/>
    </source>
</evidence>
<evidence type="ECO:0000256" key="9">
    <source>
        <dbReference type="ARBA" id="ARBA00023310"/>
    </source>
</evidence>
<dbReference type="STRING" id="1121305.CLCOL_11260"/>
<evidence type="ECO:0000256" key="6">
    <source>
        <dbReference type="ARBA" id="ARBA00023065"/>
    </source>
</evidence>
<dbReference type="GO" id="GO:0045259">
    <property type="term" value="C:proton-transporting ATP synthase complex"/>
    <property type="evidence" value="ECO:0007669"/>
    <property type="project" value="UniProtKB-KW"/>
</dbReference>
<dbReference type="InterPro" id="IPR000131">
    <property type="entry name" value="ATP_synth_F1_gsu"/>
</dbReference>
<dbReference type="PROSITE" id="PS00153">
    <property type="entry name" value="ATPASE_GAMMA"/>
    <property type="match status" value="1"/>
</dbReference>
<comment type="caution">
    <text evidence="11">The sequence shown here is derived from an EMBL/GenBank/DDBJ whole genome shotgun (WGS) entry which is preliminary data.</text>
</comment>
<dbReference type="PRINTS" id="PR00126">
    <property type="entry name" value="ATPASEGAMMA"/>
</dbReference>
<dbReference type="PANTHER" id="PTHR11693">
    <property type="entry name" value="ATP SYNTHASE GAMMA CHAIN"/>
    <property type="match status" value="1"/>
</dbReference>
<keyword evidence="4 10" id="KW-0813">Transport</keyword>
<keyword evidence="10" id="KW-1003">Cell membrane</keyword>
<evidence type="ECO:0000256" key="1">
    <source>
        <dbReference type="ARBA" id="ARBA00003456"/>
    </source>
</evidence>
<comment type="function">
    <text evidence="1 10">Produces ATP from ADP in the presence of a proton gradient across the membrane. The gamma chain is believed to be important in regulating ATPase activity and the flow of protons through the CF(0) complex.</text>
</comment>
<dbReference type="SUPFAM" id="SSF52943">
    <property type="entry name" value="ATP synthase (F1-ATPase), gamma subunit"/>
    <property type="match status" value="1"/>
</dbReference>
<evidence type="ECO:0000256" key="3">
    <source>
        <dbReference type="ARBA" id="ARBA00007681"/>
    </source>
</evidence>
<organism evidence="11 12">
    <name type="scientific">Clostridium colicanis DSM 13634</name>
    <dbReference type="NCBI Taxonomy" id="1121305"/>
    <lineage>
        <taxon>Bacteria</taxon>
        <taxon>Bacillati</taxon>
        <taxon>Bacillota</taxon>
        <taxon>Clostridia</taxon>
        <taxon>Eubacteriales</taxon>
        <taxon>Clostridiaceae</taxon>
        <taxon>Clostridium</taxon>
    </lineage>
</organism>
<evidence type="ECO:0000313" key="12">
    <source>
        <dbReference type="Proteomes" id="UP000075374"/>
    </source>
</evidence>
<dbReference type="InterPro" id="IPR035968">
    <property type="entry name" value="ATP_synth_F1_ATPase_gsu"/>
</dbReference>
<dbReference type="PANTHER" id="PTHR11693:SF22">
    <property type="entry name" value="ATP SYNTHASE SUBUNIT GAMMA, MITOCHONDRIAL"/>
    <property type="match status" value="1"/>
</dbReference>